<dbReference type="Gene3D" id="3.40.50.880">
    <property type="match status" value="1"/>
</dbReference>
<organism evidence="2 3">
    <name type="scientific">Paenibacillus antri</name>
    <dbReference type="NCBI Taxonomy" id="2582848"/>
    <lineage>
        <taxon>Bacteria</taxon>
        <taxon>Bacillati</taxon>
        <taxon>Bacillota</taxon>
        <taxon>Bacilli</taxon>
        <taxon>Bacillales</taxon>
        <taxon>Paenibacillaceae</taxon>
        <taxon>Paenibacillus</taxon>
    </lineage>
</organism>
<dbReference type="SUPFAM" id="SSF52317">
    <property type="entry name" value="Class I glutamine amidotransferase-like"/>
    <property type="match status" value="1"/>
</dbReference>
<keyword evidence="3" id="KW-1185">Reference proteome</keyword>
<sequence>MTKKTVIALVGDYYHRASWAEAALRLAAAGLEDVELRFVEEAGFEAALGEGPGMVVLFKEDRVDPNADEPRRWMSEALQRKASDYVEAGGSWLAWHSGLASYDPEGPYVKMLRGYFEFHPAQHQQVRYSPTAADEAAYELYDEHYFVSCDEANTNVFLRSSSVDGDSIAGWSHTFGRGFVACYTPAHNEEALSGEAVASTLRKLLARGLGLEPK</sequence>
<evidence type="ECO:0000313" key="2">
    <source>
        <dbReference type="EMBL" id="TLS50285.1"/>
    </source>
</evidence>
<gene>
    <name evidence="2" type="ORF">FE782_21725</name>
</gene>
<dbReference type="Proteomes" id="UP000309676">
    <property type="component" value="Unassembled WGS sequence"/>
</dbReference>
<name>A0A5R9GFS9_9BACL</name>
<feature type="domain" description="ThuA-like" evidence="1">
    <location>
        <begin position="74"/>
        <end position="201"/>
    </location>
</feature>
<evidence type="ECO:0000313" key="3">
    <source>
        <dbReference type="Proteomes" id="UP000309676"/>
    </source>
</evidence>
<dbReference type="EMBL" id="VCIW01000016">
    <property type="protein sequence ID" value="TLS50285.1"/>
    <property type="molecule type" value="Genomic_DNA"/>
</dbReference>
<protein>
    <submittedName>
        <fullName evidence="2">ThuA domain-containing protein</fullName>
    </submittedName>
</protein>
<evidence type="ECO:0000259" key="1">
    <source>
        <dbReference type="Pfam" id="PF06283"/>
    </source>
</evidence>
<accession>A0A5R9GFS9</accession>
<dbReference type="InterPro" id="IPR029062">
    <property type="entry name" value="Class_I_gatase-like"/>
</dbReference>
<reference evidence="2 3" key="1">
    <citation type="submission" date="2019-05" db="EMBL/GenBank/DDBJ databases">
        <authorList>
            <person name="Narsing Rao M.P."/>
            <person name="Li W.J."/>
        </authorList>
    </citation>
    <scope>NUCLEOTIDE SEQUENCE [LARGE SCALE GENOMIC DNA]</scope>
    <source>
        <strain evidence="2 3">SYSU_K30003</strain>
    </source>
</reference>
<comment type="caution">
    <text evidence="2">The sequence shown here is derived from an EMBL/GenBank/DDBJ whole genome shotgun (WGS) entry which is preliminary data.</text>
</comment>
<dbReference type="AlphaFoldDB" id="A0A5R9GFS9"/>
<dbReference type="InterPro" id="IPR029010">
    <property type="entry name" value="ThuA-like"/>
</dbReference>
<dbReference type="Pfam" id="PF06283">
    <property type="entry name" value="ThuA"/>
    <property type="match status" value="1"/>
</dbReference>
<proteinExistence type="predicted"/>
<dbReference type="RefSeq" id="WP_138196439.1">
    <property type="nucleotide sequence ID" value="NZ_VCIW01000016.1"/>
</dbReference>